<keyword evidence="1 12" id="KW-0639">Primosome</keyword>
<dbReference type="Pfam" id="PF18319">
    <property type="entry name" value="Zn_ribbon_PriA"/>
    <property type="match status" value="1"/>
</dbReference>
<dbReference type="Gene3D" id="3.40.1440.60">
    <property type="entry name" value="PriA, 3(prime) DNA-binding domain"/>
    <property type="match status" value="1"/>
</dbReference>
<dbReference type="OrthoDB" id="9759544at2"/>
<keyword evidence="3 12" id="KW-0479">Metal-binding</keyword>
<evidence type="ECO:0000256" key="9">
    <source>
        <dbReference type="ARBA" id="ARBA00023125"/>
    </source>
</evidence>
<dbReference type="GO" id="GO:0006310">
    <property type="term" value="P:DNA recombination"/>
    <property type="evidence" value="ECO:0007669"/>
    <property type="project" value="InterPro"/>
</dbReference>
<keyword evidence="5 12" id="KW-0378">Hydrolase</keyword>
<keyword evidence="7 12" id="KW-0862">Zinc</keyword>
<proteinExistence type="inferred from homology"/>
<dbReference type="PROSITE" id="PS51194">
    <property type="entry name" value="HELICASE_CTER"/>
    <property type="match status" value="1"/>
</dbReference>
<dbReference type="NCBIfam" id="NF004066">
    <property type="entry name" value="PRK05580.1-3"/>
    <property type="match status" value="1"/>
</dbReference>
<sequence length="734" mass="84492">MFNYAGIIVNNESIMVDKVFTYGIPEGLVNHVNIGSKVKVPFGKGNKKIDGYVIELYENASDNIQRLKYIDSIVSANILFGEKQVKLIKFMKERYLCSYLDCIRVMLPSGILKNMASKLEQRLYTAKAPEGNLYKKNYVNIYQAVKHNEGLYNKNRLSNEFGFSLSSINTLIKHQILIVKQQKIDRVSDKIYERYEARKLNNNQKIVYDSICNGREDKYLIHGITGSGKTEIYLQLVEKNLKENKDCIVLVPEISLTPQMLERFKGRFGNNISVFHSRMSEGERYDEWMRVKEGRTKLAIGARSAIFLPFNNLGLIILDEEHDGSYKSESNPKYDCREVAEFVAGNNQAKVVYGTATPSMETYYRAKKGEVRLLSINSRADNAKLPEVTVVDMRDELISNNRSIFSRELHEDIRNNIEQGNQIILFLNRRGFSPFVSCRSCGFVYRCRQCDISLTYHREDNMLHCHYCGYKERPKNTCPKCGSKYIKYFGIGTEKVEEAVKKYFPGVKTLRMDMDTTRGKDSYINIYEAFKKGEAQVLIGTQMVSKGLDFPNVTLVGILAADLTLNLPDYKSAERTFQLITQVSGRAGRSSKEGKVVVQTYSPEHYSIVSSAHSNYEEFYNEEIGIRKSMEYIPFNDIINVNLNSLNEKLLIDTIRKVYDDLQILFQHDKNVHILGPCPCSISKIKELYRWQIILKGKFDIDTKQRIKKVVYDNLKFVYNDIKLNLDVNPNTLI</sequence>
<dbReference type="GO" id="GO:0016887">
    <property type="term" value="F:ATP hydrolysis activity"/>
    <property type="evidence" value="ECO:0007669"/>
    <property type="project" value="RHEA"/>
</dbReference>
<keyword evidence="8 12" id="KW-0067">ATP-binding</keyword>
<dbReference type="InterPro" id="IPR027417">
    <property type="entry name" value="P-loop_NTPase"/>
</dbReference>
<dbReference type="PANTHER" id="PTHR30580:SF0">
    <property type="entry name" value="PRIMOSOMAL PROTEIN N"/>
    <property type="match status" value="1"/>
</dbReference>
<evidence type="ECO:0000256" key="12">
    <source>
        <dbReference type="HAMAP-Rule" id="MF_00983"/>
    </source>
</evidence>
<accession>A0A1V4IPL0</accession>
<comment type="catalytic activity">
    <reaction evidence="11 12">
        <text>ATP + H2O = ADP + phosphate + H(+)</text>
        <dbReference type="Rhea" id="RHEA:13065"/>
        <dbReference type="ChEBI" id="CHEBI:15377"/>
        <dbReference type="ChEBI" id="CHEBI:15378"/>
        <dbReference type="ChEBI" id="CHEBI:30616"/>
        <dbReference type="ChEBI" id="CHEBI:43474"/>
        <dbReference type="ChEBI" id="CHEBI:456216"/>
        <dbReference type="EC" id="5.6.2.4"/>
    </reaction>
</comment>
<dbReference type="SMART" id="SM00490">
    <property type="entry name" value="HELICc"/>
    <property type="match status" value="1"/>
</dbReference>
<dbReference type="GO" id="GO:0006270">
    <property type="term" value="P:DNA replication initiation"/>
    <property type="evidence" value="ECO:0007669"/>
    <property type="project" value="TreeGrafter"/>
</dbReference>
<gene>
    <name evidence="12 15" type="primary">priA</name>
    <name evidence="15" type="ORF">CLORY_20600</name>
</gene>
<feature type="binding site" evidence="12">
    <location>
        <position position="441"/>
    </location>
    <ligand>
        <name>Zn(2+)</name>
        <dbReference type="ChEBI" id="CHEBI:29105"/>
        <label>1</label>
    </ligand>
</feature>
<dbReference type="SMART" id="SM00487">
    <property type="entry name" value="DEXDc"/>
    <property type="match status" value="1"/>
</dbReference>
<comment type="similarity">
    <text evidence="12">Belongs to the helicase family. PriA subfamily.</text>
</comment>
<evidence type="ECO:0000256" key="3">
    <source>
        <dbReference type="ARBA" id="ARBA00022723"/>
    </source>
</evidence>
<dbReference type="Pfam" id="PF18074">
    <property type="entry name" value="PriA_C"/>
    <property type="match status" value="1"/>
</dbReference>
<evidence type="ECO:0000256" key="8">
    <source>
        <dbReference type="ARBA" id="ARBA00022840"/>
    </source>
</evidence>
<evidence type="ECO:0000256" key="1">
    <source>
        <dbReference type="ARBA" id="ARBA00022515"/>
    </source>
</evidence>
<feature type="binding site" evidence="12">
    <location>
        <position position="438"/>
    </location>
    <ligand>
        <name>Zn(2+)</name>
        <dbReference type="ChEBI" id="CHEBI:29105"/>
        <label>1</label>
    </ligand>
</feature>
<dbReference type="NCBIfam" id="TIGR00595">
    <property type="entry name" value="priA"/>
    <property type="match status" value="1"/>
</dbReference>
<keyword evidence="9 12" id="KW-0238">DNA-binding</keyword>
<keyword evidence="4 12" id="KW-0547">Nucleotide-binding</keyword>
<dbReference type="Pfam" id="PF00271">
    <property type="entry name" value="Helicase_C"/>
    <property type="match status" value="1"/>
</dbReference>
<name>A0A1V4IPL0_9CLOT</name>
<evidence type="ECO:0000259" key="14">
    <source>
        <dbReference type="PROSITE" id="PS51194"/>
    </source>
</evidence>
<dbReference type="STRING" id="1450648.CLORY_20600"/>
<evidence type="ECO:0000256" key="5">
    <source>
        <dbReference type="ARBA" id="ARBA00022801"/>
    </source>
</evidence>
<dbReference type="EC" id="5.6.2.4" evidence="12"/>
<dbReference type="GO" id="GO:0003677">
    <property type="term" value="F:DNA binding"/>
    <property type="evidence" value="ECO:0007669"/>
    <property type="project" value="UniProtKB-UniRule"/>
</dbReference>
<dbReference type="InterPro" id="IPR005259">
    <property type="entry name" value="PriA"/>
</dbReference>
<feature type="binding site" evidence="12">
    <location>
        <position position="478"/>
    </location>
    <ligand>
        <name>Zn(2+)</name>
        <dbReference type="ChEBI" id="CHEBI:29105"/>
        <label>1</label>
    </ligand>
</feature>
<evidence type="ECO:0000256" key="2">
    <source>
        <dbReference type="ARBA" id="ARBA00022705"/>
    </source>
</evidence>
<feature type="domain" description="Helicase C-terminal" evidence="14">
    <location>
        <begin position="419"/>
        <end position="654"/>
    </location>
</feature>
<keyword evidence="16" id="KW-1185">Reference proteome</keyword>
<dbReference type="GO" id="GO:0008270">
    <property type="term" value="F:zinc ion binding"/>
    <property type="evidence" value="ECO:0007669"/>
    <property type="project" value="UniProtKB-UniRule"/>
</dbReference>
<dbReference type="PANTHER" id="PTHR30580">
    <property type="entry name" value="PRIMOSOMAL PROTEIN N"/>
    <property type="match status" value="1"/>
</dbReference>
<evidence type="ECO:0000256" key="4">
    <source>
        <dbReference type="ARBA" id="ARBA00022741"/>
    </source>
</evidence>
<dbReference type="EMBL" id="MZGV01000019">
    <property type="protein sequence ID" value="OPJ61754.1"/>
    <property type="molecule type" value="Genomic_DNA"/>
</dbReference>
<protein>
    <recommendedName>
        <fullName evidence="12">Replication restart protein PriA</fullName>
    </recommendedName>
    <alternativeName>
        <fullName evidence="12">ATP-dependent DNA helicase PriA</fullName>
        <ecNumber evidence="12">5.6.2.4</ecNumber>
    </alternativeName>
    <alternativeName>
        <fullName evidence="12">DNA 3'-5' helicase PriA</fullName>
    </alternativeName>
</protein>
<evidence type="ECO:0000313" key="16">
    <source>
        <dbReference type="Proteomes" id="UP000190080"/>
    </source>
</evidence>
<feature type="binding site" evidence="12">
    <location>
        <position position="447"/>
    </location>
    <ligand>
        <name>Zn(2+)</name>
        <dbReference type="ChEBI" id="CHEBI:29105"/>
        <label>2</label>
    </ligand>
</feature>
<dbReference type="InterPro" id="IPR011545">
    <property type="entry name" value="DEAD/DEAH_box_helicase_dom"/>
</dbReference>
<evidence type="ECO:0000256" key="11">
    <source>
        <dbReference type="ARBA" id="ARBA00048988"/>
    </source>
</evidence>
<dbReference type="InterPro" id="IPR001650">
    <property type="entry name" value="Helicase_C-like"/>
</dbReference>
<feature type="binding site" evidence="12">
    <location>
        <position position="468"/>
    </location>
    <ligand>
        <name>Zn(2+)</name>
        <dbReference type="ChEBI" id="CHEBI:29105"/>
        <label>2</label>
    </ligand>
</feature>
<dbReference type="GO" id="GO:0005524">
    <property type="term" value="F:ATP binding"/>
    <property type="evidence" value="ECO:0007669"/>
    <property type="project" value="UniProtKB-UniRule"/>
</dbReference>
<dbReference type="PROSITE" id="PS51192">
    <property type="entry name" value="HELICASE_ATP_BIND_1"/>
    <property type="match status" value="1"/>
</dbReference>
<dbReference type="RefSeq" id="WP_079423957.1">
    <property type="nucleotide sequence ID" value="NZ_MZGV01000019.1"/>
</dbReference>
<evidence type="ECO:0000256" key="7">
    <source>
        <dbReference type="ARBA" id="ARBA00022833"/>
    </source>
</evidence>
<dbReference type="GO" id="GO:0043138">
    <property type="term" value="F:3'-5' DNA helicase activity"/>
    <property type="evidence" value="ECO:0007669"/>
    <property type="project" value="UniProtKB-EC"/>
</dbReference>
<organism evidence="15 16">
    <name type="scientific">Clostridium oryzae</name>
    <dbReference type="NCBI Taxonomy" id="1450648"/>
    <lineage>
        <taxon>Bacteria</taxon>
        <taxon>Bacillati</taxon>
        <taxon>Bacillota</taxon>
        <taxon>Clostridia</taxon>
        <taxon>Eubacteriales</taxon>
        <taxon>Clostridiaceae</taxon>
        <taxon>Clostridium</taxon>
    </lineage>
</organism>
<dbReference type="HAMAP" id="MF_00983">
    <property type="entry name" value="PriA"/>
    <property type="match status" value="1"/>
</dbReference>
<feature type="binding site" evidence="12">
    <location>
        <position position="481"/>
    </location>
    <ligand>
        <name>Zn(2+)</name>
        <dbReference type="ChEBI" id="CHEBI:29105"/>
        <label>1</label>
    </ligand>
</feature>
<dbReference type="SUPFAM" id="SSF52540">
    <property type="entry name" value="P-loop containing nucleoside triphosphate hydrolases"/>
    <property type="match status" value="1"/>
</dbReference>
<evidence type="ECO:0000259" key="13">
    <source>
        <dbReference type="PROSITE" id="PS51192"/>
    </source>
</evidence>
<dbReference type="InterPro" id="IPR040498">
    <property type="entry name" value="PriA_CRR"/>
</dbReference>
<dbReference type="CDD" id="cd17929">
    <property type="entry name" value="DEXHc_priA"/>
    <property type="match status" value="1"/>
</dbReference>
<reference evidence="15 16" key="1">
    <citation type="submission" date="2017-03" db="EMBL/GenBank/DDBJ databases">
        <title>Genome sequence of Clostridium oryzae DSM 28571.</title>
        <authorList>
            <person name="Poehlein A."/>
            <person name="Daniel R."/>
        </authorList>
    </citation>
    <scope>NUCLEOTIDE SEQUENCE [LARGE SCALE GENOMIC DNA]</scope>
    <source>
        <strain evidence="15 16">DSM 28571</strain>
    </source>
</reference>
<keyword evidence="10 12" id="KW-0413">Isomerase</keyword>
<evidence type="ECO:0000256" key="10">
    <source>
        <dbReference type="ARBA" id="ARBA00023235"/>
    </source>
</evidence>
<dbReference type="Pfam" id="PF17764">
    <property type="entry name" value="PriA_3primeBD"/>
    <property type="match status" value="1"/>
</dbReference>
<keyword evidence="2 12" id="KW-0235">DNA replication</keyword>
<comment type="cofactor">
    <cofactor evidence="12">
        <name>Zn(2+)</name>
        <dbReference type="ChEBI" id="CHEBI:29105"/>
    </cofactor>
    <text evidence="12">Binds 2 zinc ions per subunit.</text>
</comment>
<feature type="binding site" evidence="12">
    <location>
        <position position="465"/>
    </location>
    <ligand>
        <name>Zn(2+)</name>
        <dbReference type="ChEBI" id="CHEBI:29105"/>
        <label>2</label>
    </ligand>
</feature>
<feature type="binding site" evidence="12">
    <location>
        <position position="450"/>
    </location>
    <ligand>
        <name>Zn(2+)</name>
        <dbReference type="ChEBI" id="CHEBI:29105"/>
        <label>2</label>
    </ligand>
</feature>
<dbReference type="InterPro" id="IPR041222">
    <property type="entry name" value="PriA_3primeBD"/>
</dbReference>
<keyword evidence="6 12" id="KW-0347">Helicase</keyword>
<dbReference type="AlphaFoldDB" id="A0A1V4IPL0"/>
<evidence type="ECO:0000313" key="15">
    <source>
        <dbReference type="EMBL" id="OPJ61754.1"/>
    </source>
</evidence>
<dbReference type="Gene3D" id="3.40.50.300">
    <property type="entry name" value="P-loop containing nucleotide triphosphate hydrolases"/>
    <property type="match status" value="2"/>
</dbReference>
<comment type="caution">
    <text evidence="15">The sequence shown here is derived from an EMBL/GenBank/DDBJ whole genome shotgun (WGS) entry which is preliminary data.</text>
</comment>
<feature type="domain" description="Helicase ATP-binding" evidence="13">
    <location>
        <begin position="210"/>
        <end position="376"/>
    </location>
</feature>
<evidence type="ECO:0000256" key="6">
    <source>
        <dbReference type="ARBA" id="ARBA00022806"/>
    </source>
</evidence>
<dbReference type="GO" id="GO:0006302">
    <property type="term" value="P:double-strand break repair"/>
    <property type="evidence" value="ECO:0007669"/>
    <property type="project" value="InterPro"/>
</dbReference>
<comment type="catalytic activity">
    <reaction evidence="12">
        <text>Couples ATP hydrolysis with the unwinding of duplex DNA by translocating in the 3'-5' direction.</text>
        <dbReference type="EC" id="5.6.2.4"/>
    </reaction>
</comment>
<comment type="function">
    <text evidence="12">Initiates the restart of stalled replication forks, which reloads the replicative helicase on sites other than the origin of replication. Recognizes and binds to abandoned replication forks and remodels them to uncover a helicase loading site. Promotes assembly of the primosome at these replication forks.</text>
</comment>
<dbReference type="Pfam" id="PF00270">
    <property type="entry name" value="DEAD"/>
    <property type="match status" value="1"/>
</dbReference>
<dbReference type="InterPro" id="IPR014001">
    <property type="entry name" value="Helicase_ATP-bd"/>
</dbReference>
<dbReference type="GO" id="GO:1990077">
    <property type="term" value="C:primosome complex"/>
    <property type="evidence" value="ECO:0007669"/>
    <property type="project" value="UniProtKB-UniRule"/>
</dbReference>
<dbReference type="InterPro" id="IPR041236">
    <property type="entry name" value="PriA_C"/>
</dbReference>
<comment type="subunit">
    <text evidence="12">Component of the replication restart primosome.</text>
</comment>
<dbReference type="GO" id="GO:0006269">
    <property type="term" value="P:DNA replication, synthesis of primer"/>
    <property type="evidence" value="ECO:0007669"/>
    <property type="project" value="UniProtKB-KW"/>
</dbReference>
<dbReference type="InterPro" id="IPR042115">
    <property type="entry name" value="PriA_3primeBD_sf"/>
</dbReference>
<dbReference type="CDD" id="cd18804">
    <property type="entry name" value="SF2_C_priA"/>
    <property type="match status" value="1"/>
</dbReference>
<dbReference type="FunFam" id="3.40.50.300:FF:000489">
    <property type="entry name" value="Primosome assembly protein PriA"/>
    <property type="match status" value="1"/>
</dbReference>
<dbReference type="Proteomes" id="UP000190080">
    <property type="component" value="Unassembled WGS sequence"/>
</dbReference>